<dbReference type="PROSITE" id="PS01162">
    <property type="entry name" value="QOR_ZETA_CRYSTAL"/>
    <property type="match status" value="1"/>
</dbReference>
<dbReference type="GO" id="GO:0016491">
    <property type="term" value="F:oxidoreductase activity"/>
    <property type="evidence" value="ECO:0007669"/>
    <property type="project" value="UniProtKB-KW"/>
</dbReference>
<dbReference type="PANTHER" id="PTHR11695">
    <property type="entry name" value="ALCOHOL DEHYDROGENASE RELATED"/>
    <property type="match status" value="1"/>
</dbReference>
<dbReference type="InterPro" id="IPR011032">
    <property type="entry name" value="GroES-like_sf"/>
</dbReference>
<evidence type="ECO:0000259" key="2">
    <source>
        <dbReference type="SMART" id="SM00829"/>
    </source>
</evidence>
<dbReference type="EMBL" id="SBII01000001">
    <property type="protein sequence ID" value="RWX03581.1"/>
    <property type="molecule type" value="Genomic_DNA"/>
</dbReference>
<name>A0A3S3R2A1_9FLAO</name>
<gene>
    <name evidence="3" type="ORF">EPI11_01240</name>
</gene>
<dbReference type="InterPro" id="IPR036291">
    <property type="entry name" value="NAD(P)-bd_dom_sf"/>
</dbReference>
<dbReference type="Gene3D" id="3.40.50.720">
    <property type="entry name" value="NAD(P)-binding Rossmann-like Domain"/>
    <property type="match status" value="1"/>
</dbReference>
<dbReference type="SUPFAM" id="SSF51735">
    <property type="entry name" value="NAD(P)-binding Rossmann-fold domains"/>
    <property type="match status" value="1"/>
</dbReference>
<accession>A0A3S3R2A1</accession>
<sequence length="313" mass="33550">MKTIIIKEFGGVENLEYTELPLPELNGNEVLIEVKAIGINPVEAKTRAGIGIAGKIKEFMPLILGWDVSGIVTKTGPEAVKFKVGDAVFGMVNFPGHGKAYAEYVAAPEDQLALKPASVSHNEAAAASLAALTAWQSISHLIKIKKGDRVLIHSAAGGVGHYAVQIAKNLGAYVIGTSSSANRDFVLGLGADEHIDYKENRFEDVVSDIDFVYDTIGGDNIDRSLKVIKNGGSIISLPSNLNGEVMDKAKALGINGYQFMVTSNGKDMETLAGQLERGELKSHVSKTFPFDKMHEAHQYIESGRTVGKIVVTL</sequence>
<keyword evidence="4" id="KW-1185">Reference proteome</keyword>
<keyword evidence="1" id="KW-0560">Oxidoreductase</keyword>
<dbReference type="InterPro" id="IPR002364">
    <property type="entry name" value="Quin_OxRdtase/zeta-crystal_CS"/>
</dbReference>
<dbReference type="Gene3D" id="3.90.180.10">
    <property type="entry name" value="Medium-chain alcohol dehydrogenases, catalytic domain"/>
    <property type="match status" value="1"/>
</dbReference>
<dbReference type="Pfam" id="PF08240">
    <property type="entry name" value="ADH_N"/>
    <property type="match status" value="1"/>
</dbReference>
<dbReference type="OrthoDB" id="9787435at2"/>
<dbReference type="SMART" id="SM00829">
    <property type="entry name" value="PKS_ER"/>
    <property type="match status" value="1"/>
</dbReference>
<reference evidence="3 4" key="1">
    <citation type="submission" date="2019-01" db="EMBL/GenBank/DDBJ databases">
        <title>Flavobacterium sp. nov.,isolated from freshwater.</title>
        <authorList>
            <person name="Zhang R."/>
            <person name="Du Z.-J."/>
        </authorList>
    </citation>
    <scope>NUCLEOTIDE SEQUENCE [LARGE SCALE GENOMIC DNA]</scope>
    <source>
        <strain evidence="3 4">1E403</strain>
    </source>
</reference>
<dbReference type="RefSeq" id="WP_128388137.1">
    <property type="nucleotide sequence ID" value="NZ_SBII01000001.1"/>
</dbReference>
<dbReference type="SUPFAM" id="SSF50129">
    <property type="entry name" value="GroES-like"/>
    <property type="match status" value="1"/>
</dbReference>
<dbReference type="Pfam" id="PF13602">
    <property type="entry name" value="ADH_zinc_N_2"/>
    <property type="match status" value="1"/>
</dbReference>
<dbReference type="Proteomes" id="UP000287527">
    <property type="component" value="Unassembled WGS sequence"/>
</dbReference>
<dbReference type="InterPro" id="IPR050700">
    <property type="entry name" value="YIM1/Zinc_Alcohol_DH_Fams"/>
</dbReference>
<comment type="caution">
    <text evidence="3">The sequence shown here is derived from an EMBL/GenBank/DDBJ whole genome shotgun (WGS) entry which is preliminary data.</text>
</comment>
<feature type="domain" description="Enoyl reductase (ER)" evidence="2">
    <location>
        <begin position="10"/>
        <end position="311"/>
    </location>
</feature>
<organism evidence="3 4">
    <name type="scientific">Flavobacterium cerinum</name>
    <dbReference type="NCBI Taxonomy" id="2502784"/>
    <lineage>
        <taxon>Bacteria</taxon>
        <taxon>Pseudomonadati</taxon>
        <taxon>Bacteroidota</taxon>
        <taxon>Flavobacteriia</taxon>
        <taxon>Flavobacteriales</taxon>
        <taxon>Flavobacteriaceae</taxon>
        <taxon>Flavobacterium</taxon>
    </lineage>
</organism>
<proteinExistence type="predicted"/>
<protein>
    <submittedName>
        <fullName evidence="3">NADP-dependent oxidoreductase</fullName>
    </submittedName>
</protein>
<dbReference type="InterPro" id="IPR013154">
    <property type="entry name" value="ADH-like_N"/>
</dbReference>
<dbReference type="AlphaFoldDB" id="A0A3S3R2A1"/>
<evidence type="ECO:0000256" key="1">
    <source>
        <dbReference type="ARBA" id="ARBA00023002"/>
    </source>
</evidence>
<dbReference type="InterPro" id="IPR020843">
    <property type="entry name" value="ER"/>
</dbReference>
<evidence type="ECO:0000313" key="3">
    <source>
        <dbReference type="EMBL" id="RWX03581.1"/>
    </source>
</evidence>
<evidence type="ECO:0000313" key="4">
    <source>
        <dbReference type="Proteomes" id="UP000287527"/>
    </source>
</evidence>
<dbReference type="PANTHER" id="PTHR11695:SF294">
    <property type="entry name" value="RETICULON-4-INTERACTING PROTEIN 1, MITOCHONDRIAL"/>
    <property type="match status" value="1"/>
</dbReference>
<dbReference type="GO" id="GO:0008270">
    <property type="term" value="F:zinc ion binding"/>
    <property type="evidence" value="ECO:0007669"/>
    <property type="project" value="InterPro"/>
</dbReference>
<dbReference type="CDD" id="cd05289">
    <property type="entry name" value="MDR_like_2"/>
    <property type="match status" value="1"/>
</dbReference>